<feature type="binding site" evidence="7 10">
    <location>
        <position position="85"/>
    </location>
    <ligand>
        <name>Mg(2+)</name>
        <dbReference type="ChEBI" id="CHEBI:18420"/>
    </ligand>
</feature>
<accession>A0A0L0WC90</accession>
<comment type="caution">
    <text evidence="11">The sequence shown here is derived from an EMBL/GenBank/DDBJ whole genome shotgun (WGS) entry which is preliminary data.</text>
</comment>
<evidence type="ECO:0000256" key="2">
    <source>
        <dbReference type="ARBA" id="ARBA00008676"/>
    </source>
</evidence>
<dbReference type="InterPro" id="IPR040442">
    <property type="entry name" value="Pyrv_kinase-like_dom_sf"/>
</dbReference>
<dbReference type="PANTHER" id="PTHR20881:SF0">
    <property type="entry name" value="3-METHYL-2-OXOBUTANOATE HYDROXYMETHYLTRANSFERASE"/>
    <property type="match status" value="1"/>
</dbReference>
<dbReference type="InterPro" id="IPR003700">
    <property type="entry name" value="Pantoate_hydroxy_MeTrfase"/>
</dbReference>
<feature type="active site" description="Proton acceptor" evidence="7 8">
    <location>
        <position position="184"/>
    </location>
</feature>
<comment type="subunit">
    <text evidence="3 7">Homodecamer; pentamer of dimers.</text>
</comment>
<reference evidence="12" key="1">
    <citation type="submission" date="2015-07" db="EMBL/GenBank/DDBJ databases">
        <title>Draft genome sequence of the purine-degrading Gottschalkia purinilyticum DSM 1384 (formerly Clostridium purinilyticum).</title>
        <authorList>
            <person name="Poehlein A."/>
            <person name="Schiel-Bengelsdorf B."/>
            <person name="Bengelsdorf F.R."/>
            <person name="Daniel R."/>
            <person name="Duerre P."/>
        </authorList>
    </citation>
    <scope>NUCLEOTIDE SEQUENCE [LARGE SCALE GENOMIC DNA]</scope>
    <source>
        <strain evidence="12">DSM 1384</strain>
    </source>
</reference>
<feature type="binding site" evidence="7 10">
    <location>
        <position position="117"/>
    </location>
    <ligand>
        <name>Mg(2+)</name>
        <dbReference type="ChEBI" id="CHEBI:18420"/>
    </ligand>
</feature>
<dbReference type="GO" id="GO:0003864">
    <property type="term" value="F:3-methyl-2-oxobutanoate hydroxymethyltransferase activity"/>
    <property type="evidence" value="ECO:0007669"/>
    <property type="project" value="UniProtKB-UniRule"/>
</dbReference>
<keyword evidence="5 7" id="KW-0808">Transferase</keyword>
<name>A0A0L0WC90_GOTPU</name>
<dbReference type="PATRIC" id="fig|1503.3.peg.2294"/>
<keyword evidence="7 10" id="KW-0479">Metal-binding</keyword>
<dbReference type="EMBL" id="LGSS01000004">
    <property type="protein sequence ID" value="KNF09025.1"/>
    <property type="molecule type" value="Genomic_DNA"/>
</dbReference>
<dbReference type="InterPro" id="IPR015813">
    <property type="entry name" value="Pyrv/PenolPyrv_kinase-like_dom"/>
</dbReference>
<dbReference type="GO" id="GO:0032259">
    <property type="term" value="P:methylation"/>
    <property type="evidence" value="ECO:0007669"/>
    <property type="project" value="UniProtKB-KW"/>
</dbReference>
<dbReference type="NCBIfam" id="TIGR00222">
    <property type="entry name" value="panB"/>
    <property type="match status" value="1"/>
</dbReference>
<proteinExistence type="inferred from homology"/>
<evidence type="ECO:0000313" key="11">
    <source>
        <dbReference type="EMBL" id="KNF09025.1"/>
    </source>
</evidence>
<keyword evidence="12" id="KW-1185">Reference proteome</keyword>
<gene>
    <name evidence="7 11" type="primary">panB</name>
    <name evidence="11" type="ORF">CLPU_4c00710</name>
</gene>
<feature type="binding site" evidence="7 10">
    <location>
        <position position="46"/>
    </location>
    <ligand>
        <name>Mg(2+)</name>
        <dbReference type="ChEBI" id="CHEBI:18420"/>
    </ligand>
</feature>
<evidence type="ECO:0000313" key="12">
    <source>
        <dbReference type="Proteomes" id="UP000037267"/>
    </source>
</evidence>
<dbReference type="GO" id="GO:0000287">
    <property type="term" value="F:magnesium ion binding"/>
    <property type="evidence" value="ECO:0007669"/>
    <property type="project" value="TreeGrafter"/>
</dbReference>
<dbReference type="GO" id="GO:0008168">
    <property type="term" value="F:methyltransferase activity"/>
    <property type="evidence" value="ECO:0007669"/>
    <property type="project" value="UniProtKB-KW"/>
</dbReference>
<comment type="similarity">
    <text evidence="2 7">Belongs to the PanB family.</text>
</comment>
<comment type="subcellular location">
    <subcellularLocation>
        <location evidence="7">Cytoplasm</location>
    </subcellularLocation>
</comment>
<organism evidence="11 12">
    <name type="scientific">Gottschalkia purinilytica</name>
    <name type="common">Clostridium purinilyticum</name>
    <dbReference type="NCBI Taxonomy" id="1503"/>
    <lineage>
        <taxon>Bacteria</taxon>
        <taxon>Bacillati</taxon>
        <taxon>Bacillota</taxon>
        <taxon>Tissierellia</taxon>
        <taxon>Tissierellales</taxon>
        <taxon>Gottschalkiaceae</taxon>
        <taxon>Gottschalkia</taxon>
    </lineage>
</organism>
<dbReference type="SUPFAM" id="SSF51621">
    <property type="entry name" value="Phosphoenolpyruvate/pyruvate domain"/>
    <property type="match status" value="1"/>
</dbReference>
<dbReference type="GO" id="GO:0005737">
    <property type="term" value="C:cytoplasm"/>
    <property type="evidence" value="ECO:0007669"/>
    <property type="project" value="UniProtKB-SubCell"/>
</dbReference>
<evidence type="ECO:0000256" key="4">
    <source>
        <dbReference type="ARBA" id="ARBA00022655"/>
    </source>
</evidence>
<protein>
    <recommendedName>
        <fullName evidence="7">3-methyl-2-oxobutanoate hydroxymethyltransferase</fullName>
        <ecNumber evidence="7">2.1.2.11</ecNumber>
    </recommendedName>
    <alternativeName>
        <fullName evidence="7">Ketopantoate hydroxymethyltransferase</fullName>
        <shortName evidence="7">KPHMT</shortName>
    </alternativeName>
</protein>
<dbReference type="PIRSF" id="PIRSF000388">
    <property type="entry name" value="Pantoate_hydroxy_MeTrfase"/>
    <property type="match status" value="1"/>
</dbReference>
<dbReference type="GO" id="GO:0015940">
    <property type="term" value="P:pantothenate biosynthetic process"/>
    <property type="evidence" value="ECO:0007669"/>
    <property type="project" value="UniProtKB-UniRule"/>
</dbReference>
<feature type="binding site" evidence="7 9">
    <location>
        <begin position="46"/>
        <end position="47"/>
    </location>
    <ligand>
        <name>3-methyl-2-oxobutanoate</name>
        <dbReference type="ChEBI" id="CHEBI:11851"/>
    </ligand>
</feature>
<keyword evidence="7 10" id="KW-0460">Magnesium</keyword>
<evidence type="ECO:0000256" key="9">
    <source>
        <dbReference type="PIRSR" id="PIRSR000388-2"/>
    </source>
</evidence>
<comment type="pathway">
    <text evidence="1 7">Cofactor biosynthesis; (R)-pantothenate biosynthesis; (R)-pantoate from 3-methyl-2-oxobutanoate: step 1/2.</text>
</comment>
<sequence length="277" mass="30407">METKFTVKSFLESKKKNQKITVLTAYDYQMAKLVDEAGIECILVGDSLGMVVLGHDSTLQVTIDDMIYHLKAVSKGSKNALIIGDMPFLSYHVSPKEAVKNAGRLVKEGFAQGVKLEGGVEIIDKVKAIIDAKIPVLGHIGLTPQSINMFGGFKIQGTSKSQAEKIIKDSISLEEAGVFGIVLEGIPKDLADLITRKLNIPTIGIGAGSGCDGQVLVINDMLGMNTDFTPKFVKRYANLKDDIKNSVRRYIEEVKNKEFPSEEHTFSVDNRILEKLY</sequence>
<dbReference type="PANTHER" id="PTHR20881">
    <property type="entry name" value="3-METHYL-2-OXOBUTANOATE HYDROXYMETHYLTRANSFERASE"/>
    <property type="match status" value="1"/>
</dbReference>
<evidence type="ECO:0000256" key="5">
    <source>
        <dbReference type="ARBA" id="ARBA00022679"/>
    </source>
</evidence>
<comment type="function">
    <text evidence="6 7">Catalyzes the reversible reaction in which hydroxymethyl group from 5,10-methylenetetrahydrofolate is transferred onto alpha-ketoisovalerate to form ketopantoate.</text>
</comment>
<comment type="catalytic activity">
    <reaction evidence="7">
        <text>(6R)-5,10-methylene-5,6,7,8-tetrahydrofolate + 3-methyl-2-oxobutanoate + H2O = 2-dehydropantoate + (6S)-5,6,7,8-tetrahydrofolate</text>
        <dbReference type="Rhea" id="RHEA:11824"/>
        <dbReference type="ChEBI" id="CHEBI:11561"/>
        <dbReference type="ChEBI" id="CHEBI:11851"/>
        <dbReference type="ChEBI" id="CHEBI:15377"/>
        <dbReference type="ChEBI" id="CHEBI:15636"/>
        <dbReference type="ChEBI" id="CHEBI:57453"/>
        <dbReference type="EC" id="2.1.2.11"/>
    </reaction>
</comment>
<dbReference type="Pfam" id="PF02548">
    <property type="entry name" value="Pantoate_transf"/>
    <property type="match status" value="1"/>
</dbReference>
<feature type="binding site" evidence="7 9">
    <location>
        <position position="85"/>
    </location>
    <ligand>
        <name>3-methyl-2-oxobutanoate</name>
        <dbReference type="ChEBI" id="CHEBI:11851"/>
    </ligand>
</feature>
<keyword evidence="7" id="KW-0963">Cytoplasm</keyword>
<evidence type="ECO:0000256" key="3">
    <source>
        <dbReference type="ARBA" id="ARBA00011424"/>
    </source>
</evidence>
<dbReference type="EC" id="2.1.2.11" evidence="7"/>
<dbReference type="OrthoDB" id="9781789at2"/>
<evidence type="ECO:0000256" key="1">
    <source>
        <dbReference type="ARBA" id="ARBA00005033"/>
    </source>
</evidence>
<comment type="cofactor">
    <cofactor evidence="7 10">
        <name>Mg(2+)</name>
        <dbReference type="ChEBI" id="CHEBI:18420"/>
    </cofactor>
    <text evidence="7 10">Binds 1 Mg(2+) ion per subunit.</text>
</comment>
<keyword evidence="11" id="KW-0489">Methyltransferase</keyword>
<dbReference type="AlphaFoldDB" id="A0A0L0WC90"/>
<dbReference type="UniPathway" id="UPA00028">
    <property type="reaction ID" value="UER00003"/>
</dbReference>
<dbReference type="FunFam" id="3.20.20.60:FF:000003">
    <property type="entry name" value="3-methyl-2-oxobutanoate hydroxymethyltransferase"/>
    <property type="match status" value="1"/>
</dbReference>
<evidence type="ECO:0000256" key="7">
    <source>
        <dbReference type="HAMAP-Rule" id="MF_00156"/>
    </source>
</evidence>
<feature type="binding site" evidence="7 9">
    <location>
        <position position="115"/>
    </location>
    <ligand>
        <name>3-methyl-2-oxobutanoate</name>
        <dbReference type="ChEBI" id="CHEBI:11851"/>
    </ligand>
</feature>
<keyword evidence="4 7" id="KW-0566">Pantothenate biosynthesis</keyword>
<dbReference type="NCBIfam" id="NF001452">
    <property type="entry name" value="PRK00311.1"/>
    <property type="match status" value="1"/>
</dbReference>
<evidence type="ECO:0000256" key="10">
    <source>
        <dbReference type="PIRSR" id="PIRSR000388-3"/>
    </source>
</evidence>
<evidence type="ECO:0000256" key="6">
    <source>
        <dbReference type="ARBA" id="ARBA00056497"/>
    </source>
</evidence>
<dbReference type="HAMAP" id="MF_00156">
    <property type="entry name" value="PanB"/>
    <property type="match status" value="1"/>
</dbReference>
<dbReference type="CDD" id="cd06557">
    <property type="entry name" value="KPHMT-like"/>
    <property type="match status" value="1"/>
</dbReference>
<dbReference type="RefSeq" id="WP_050354604.1">
    <property type="nucleotide sequence ID" value="NZ_LGSS01000004.1"/>
</dbReference>
<dbReference type="Gene3D" id="3.20.20.60">
    <property type="entry name" value="Phosphoenolpyruvate-binding domains"/>
    <property type="match status" value="1"/>
</dbReference>
<evidence type="ECO:0000256" key="8">
    <source>
        <dbReference type="PIRSR" id="PIRSR000388-1"/>
    </source>
</evidence>
<dbReference type="STRING" id="1503.CLPU_4c00710"/>
<dbReference type="Proteomes" id="UP000037267">
    <property type="component" value="Unassembled WGS sequence"/>
</dbReference>